<sequence length="121" mass="13609">MKRAFLFLTLSACAFFCASQTAAKDQEPSAKMRLILDHHRTGESTLDVKELPRDQTKAAPGNKDMPEYEVYEVPYPPGVADYFSYKVYLHTSSGRYWIHQSGGFAGVSHFYGPGLLKDLLK</sequence>
<evidence type="ECO:0000313" key="3">
    <source>
        <dbReference type="Proteomes" id="UP000590740"/>
    </source>
</evidence>
<gene>
    <name evidence="2" type="ORF">HNQ65_004868</name>
</gene>
<name>A0A7W7YFJ2_9BACT</name>
<feature type="signal peptide" evidence="1">
    <location>
        <begin position="1"/>
        <end position="23"/>
    </location>
</feature>
<protein>
    <submittedName>
        <fullName evidence="2">Uncharacterized protein</fullName>
    </submittedName>
</protein>
<evidence type="ECO:0000313" key="2">
    <source>
        <dbReference type="EMBL" id="MBB5035258.1"/>
    </source>
</evidence>
<keyword evidence="3" id="KW-1185">Reference proteome</keyword>
<comment type="caution">
    <text evidence="2">The sequence shown here is derived from an EMBL/GenBank/DDBJ whole genome shotgun (WGS) entry which is preliminary data.</text>
</comment>
<reference evidence="2 3" key="1">
    <citation type="submission" date="2020-08" db="EMBL/GenBank/DDBJ databases">
        <title>Genomic Encyclopedia of Type Strains, Phase IV (KMG-IV): sequencing the most valuable type-strain genomes for metagenomic binning, comparative biology and taxonomic classification.</title>
        <authorList>
            <person name="Goeker M."/>
        </authorList>
    </citation>
    <scope>NUCLEOTIDE SEQUENCE [LARGE SCALE GENOMIC DNA]</scope>
    <source>
        <strain evidence="2 3">DSM 12252</strain>
    </source>
</reference>
<organism evidence="2 3">
    <name type="scientific">Prosthecobacter vanneervenii</name>
    <dbReference type="NCBI Taxonomy" id="48466"/>
    <lineage>
        <taxon>Bacteria</taxon>
        <taxon>Pseudomonadati</taxon>
        <taxon>Verrucomicrobiota</taxon>
        <taxon>Verrucomicrobiia</taxon>
        <taxon>Verrucomicrobiales</taxon>
        <taxon>Verrucomicrobiaceae</taxon>
        <taxon>Prosthecobacter</taxon>
    </lineage>
</organism>
<dbReference type="RefSeq" id="WP_184343867.1">
    <property type="nucleotide sequence ID" value="NZ_JACHIG010000015.1"/>
</dbReference>
<dbReference type="Proteomes" id="UP000590740">
    <property type="component" value="Unassembled WGS sequence"/>
</dbReference>
<evidence type="ECO:0000256" key="1">
    <source>
        <dbReference type="SAM" id="SignalP"/>
    </source>
</evidence>
<dbReference type="EMBL" id="JACHIG010000015">
    <property type="protein sequence ID" value="MBB5035258.1"/>
    <property type="molecule type" value="Genomic_DNA"/>
</dbReference>
<dbReference type="AlphaFoldDB" id="A0A7W7YFJ2"/>
<accession>A0A7W7YFJ2</accession>
<feature type="chain" id="PRO_5031462501" evidence="1">
    <location>
        <begin position="24"/>
        <end position="121"/>
    </location>
</feature>
<proteinExistence type="predicted"/>
<keyword evidence="1" id="KW-0732">Signal</keyword>